<dbReference type="PANTHER" id="PTHR43881">
    <property type="entry name" value="GAMMA-GLUTAMYLTRANSPEPTIDASE (AFU_ORTHOLOGUE AFUA_4G13580)"/>
    <property type="match status" value="1"/>
</dbReference>
<protein>
    <recommendedName>
        <fullName evidence="6">Glutathione hydrolase proenzyme</fullName>
        <ecNumber evidence="6">2.3.2.2</ecNumber>
        <ecNumber evidence="6">3.4.19.13</ecNumber>
    </recommendedName>
    <component>
        <recommendedName>
            <fullName evidence="6">Glutathione hydrolase large chain</fullName>
        </recommendedName>
    </component>
    <component>
        <recommendedName>
            <fullName evidence="6">Glutathione hydrolase small chain</fullName>
        </recommendedName>
    </component>
</protein>
<dbReference type="InterPro" id="IPR000101">
    <property type="entry name" value="GGT_peptidase"/>
</dbReference>
<dbReference type="NCBIfam" id="TIGR00066">
    <property type="entry name" value="g_glut_trans"/>
    <property type="match status" value="1"/>
</dbReference>
<dbReference type="EC" id="3.4.19.13" evidence="6"/>
<dbReference type="Gene3D" id="1.10.246.130">
    <property type="match status" value="1"/>
</dbReference>
<keyword evidence="6" id="KW-0865">Zymogen</keyword>
<dbReference type="GO" id="GO:0006750">
    <property type="term" value="P:glutathione biosynthetic process"/>
    <property type="evidence" value="ECO:0007669"/>
    <property type="project" value="UniProtKB-KW"/>
</dbReference>
<keyword evidence="6 7" id="KW-0808">Transferase</keyword>
<evidence type="ECO:0000256" key="3">
    <source>
        <dbReference type="ARBA" id="ARBA00047417"/>
    </source>
</evidence>
<feature type="binding site" evidence="5">
    <location>
        <position position="428"/>
    </location>
    <ligand>
        <name>L-glutamate</name>
        <dbReference type="ChEBI" id="CHEBI:29985"/>
    </ligand>
</feature>
<keyword evidence="6 7" id="KW-0012">Acyltransferase</keyword>
<dbReference type="PRINTS" id="PR01210">
    <property type="entry name" value="GGTRANSPTASE"/>
</dbReference>
<keyword evidence="10" id="KW-1185">Reference proteome</keyword>
<evidence type="ECO:0000256" key="2">
    <source>
        <dbReference type="ARBA" id="ARBA00001089"/>
    </source>
</evidence>
<evidence type="ECO:0000313" key="8">
    <source>
        <dbReference type="EMBL" id="WDI00723.1"/>
    </source>
</evidence>
<evidence type="ECO:0000256" key="1">
    <source>
        <dbReference type="ARBA" id="ARBA00001049"/>
    </source>
</evidence>
<dbReference type="Proteomes" id="UP001221519">
    <property type="component" value="Chromosome"/>
</dbReference>
<evidence type="ECO:0000256" key="5">
    <source>
        <dbReference type="PIRSR" id="PIRSR600101-2"/>
    </source>
</evidence>
<reference evidence="7 10" key="1">
    <citation type="submission" date="2023-02" db="EMBL/GenBank/DDBJ databases">
        <title>Pathogen: clinical or host-associated sample.</title>
        <authorList>
            <person name="Hergert J."/>
            <person name="Casey R."/>
            <person name="Wagner J."/>
            <person name="Young E.L."/>
            <person name="Oakeson K.F."/>
        </authorList>
    </citation>
    <scope>NUCLEOTIDE SEQUENCE</scope>
    <source>
        <strain evidence="8 10">2022CK-00829</strain>
        <strain evidence="7">2022CK-00830</strain>
    </source>
</reference>
<dbReference type="Proteomes" id="UP001220962">
    <property type="component" value="Chromosome"/>
</dbReference>
<comment type="similarity">
    <text evidence="6">Belongs to the gamma-glutamyltransferase family.</text>
</comment>
<comment type="pathway">
    <text evidence="6">Sulfur metabolism; glutathione metabolism.</text>
</comment>
<dbReference type="InterPro" id="IPR043138">
    <property type="entry name" value="GGT_lsub"/>
</dbReference>
<evidence type="ECO:0000313" key="7">
    <source>
        <dbReference type="EMBL" id="WDH81009.1"/>
    </source>
</evidence>
<keyword evidence="6" id="KW-0317">Glutathione biosynthesis</keyword>
<sequence length="531" mass="58705">MLNQMPVGMEVMVTSPHYLASSAGARMLADGGNAYDAAIAVSAALAVVYPHMTGLGGDSFFLTYNAASGELSGYNGSGRSPAMLTREMFEQMQLRSIPQRGVLSALTVPGMVDAWWEVSQKFGKLSWSDLLAPAVFYAEHGCPVSRNLREWLIKDEQFIRADQGLASVFLKDGELLKEGDILIQQELAASLKLLQSGGKDVFYKGGLAEQITNAVKKDGGFLQKEDFENHTGEWVTPVSTGYRGYEVYQMPPNSQGFSVLMMLNMLEHTEVSSVERISSTYYHLMTEVTKKAFRDRDRYLTDPDFREIPLEELLSKPYADKLWQEIEQHPNRAEPTLSKAMGQDTAYAAVVDHEGNAVSFIQSLYFDFGSAYMAEGTGIVLQNRGSFFSLDPSEANVLEPAKRSFHTLMPGMVFKDGKPYLLLGTQGGEGQPQTQLSLLTAVLDYNLSVQEAISLPRWVYGRTWGEEGDELKLEQRFDDVILNELEEMGHKVRPLGPWDDLMGQAQGILIQENGLRSGAADPRGDGAAIGW</sequence>
<dbReference type="RefSeq" id="WP_047910549.1">
    <property type="nucleotide sequence ID" value="NZ_CP118101.1"/>
</dbReference>
<gene>
    <name evidence="7" type="primary">ggt</name>
    <name evidence="7" type="ORF">PUW23_15865</name>
    <name evidence="8" type="ORF">PUW25_15690</name>
</gene>
<name>A0AAX3MVT7_9BACL</name>
<comment type="catalytic activity">
    <reaction evidence="3 6">
        <text>an N-terminal (5-L-glutamyl)-[peptide] + an alpha-amino acid = 5-L-glutamyl amino acid + an N-terminal L-alpha-aminoacyl-[peptide]</text>
        <dbReference type="Rhea" id="RHEA:23904"/>
        <dbReference type="Rhea" id="RHEA-COMP:9780"/>
        <dbReference type="Rhea" id="RHEA-COMP:9795"/>
        <dbReference type="ChEBI" id="CHEBI:77644"/>
        <dbReference type="ChEBI" id="CHEBI:78597"/>
        <dbReference type="ChEBI" id="CHEBI:78599"/>
        <dbReference type="ChEBI" id="CHEBI:78608"/>
        <dbReference type="EC" id="2.3.2.2"/>
    </reaction>
</comment>
<evidence type="ECO:0000313" key="10">
    <source>
        <dbReference type="Proteomes" id="UP001221519"/>
    </source>
</evidence>
<comment type="catalytic activity">
    <reaction evidence="2 6">
        <text>glutathione + H2O = L-cysteinylglycine + L-glutamate</text>
        <dbReference type="Rhea" id="RHEA:28807"/>
        <dbReference type="ChEBI" id="CHEBI:15377"/>
        <dbReference type="ChEBI" id="CHEBI:29985"/>
        <dbReference type="ChEBI" id="CHEBI:57925"/>
        <dbReference type="ChEBI" id="CHEBI:61694"/>
        <dbReference type="EC" id="3.4.19.13"/>
    </reaction>
</comment>
<evidence type="ECO:0000256" key="6">
    <source>
        <dbReference type="RuleBase" id="RU368036"/>
    </source>
</evidence>
<comment type="catalytic activity">
    <reaction evidence="1 6">
        <text>an S-substituted glutathione + H2O = an S-substituted L-cysteinylglycine + L-glutamate</text>
        <dbReference type="Rhea" id="RHEA:59468"/>
        <dbReference type="ChEBI" id="CHEBI:15377"/>
        <dbReference type="ChEBI" id="CHEBI:29985"/>
        <dbReference type="ChEBI" id="CHEBI:90779"/>
        <dbReference type="ChEBI" id="CHEBI:143103"/>
        <dbReference type="EC" id="3.4.19.13"/>
    </reaction>
</comment>
<dbReference type="SUPFAM" id="SSF56235">
    <property type="entry name" value="N-terminal nucleophile aminohydrolases (Ntn hydrolases)"/>
    <property type="match status" value="1"/>
</dbReference>
<dbReference type="InterPro" id="IPR029055">
    <property type="entry name" value="Ntn_hydrolases_N"/>
</dbReference>
<evidence type="ECO:0000256" key="4">
    <source>
        <dbReference type="PIRSR" id="PIRSR600101-1"/>
    </source>
</evidence>
<dbReference type="PANTHER" id="PTHR43881:SF1">
    <property type="entry name" value="GAMMA-GLUTAMYLTRANSPEPTIDASE (AFU_ORTHOLOGUE AFUA_4G13580)"/>
    <property type="match status" value="1"/>
</dbReference>
<keyword evidence="6" id="KW-0378">Hydrolase</keyword>
<comment type="subunit">
    <text evidence="6">This enzyme consists of two polypeptide chains, which are synthesized in precursor form from a single polypeptide.</text>
</comment>
<accession>A0AAX3MVT7</accession>
<dbReference type="AlphaFoldDB" id="A0AAX3MVT7"/>
<dbReference type="Gene3D" id="3.60.20.40">
    <property type="match status" value="1"/>
</dbReference>
<dbReference type="EMBL" id="CP118108">
    <property type="protein sequence ID" value="WDI00723.1"/>
    <property type="molecule type" value="Genomic_DNA"/>
</dbReference>
<feature type="active site" description="Nucleophile" evidence="4">
    <location>
        <position position="345"/>
    </location>
</feature>
<dbReference type="EMBL" id="CP118101">
    <property type="protein sequence ID" value="WDH81009.1"/>
    <property type="molecule type" value="Genomic_DNA"/>
</dbReference>
<dbReference type="Pfam" id="PF01019">
    <property type="entry name" value="G_glu_transpept"/>
    <property type="match status" value="1"/>
</dbReference>
<evidence type="ECO:0000313" key="9">
    <source>
        <dbReference type="Proteomes" id="UP001220962"/>
    </source>
</evidence>
<dbReference type="GO" id="GO:0036374">
    <property type="term" value="F:glutathione hydrolase activity"/>
    <property type="evidence" value="ECO:0007669"/>
    <property type="project" value="UniProtKB-UniRule"/>
</dbReference>
<dbReference type="GO" id="GO:0006751">
    <property type="term" value="P:glutathione catabolic process"/>
    <property type="evidence" value="ECO:0007669"/>
    <property type="project" value="UniProtKB-UniRule"/>
</dbReference>
<proteinExistence type="inferred from homology"/>
<organism evidence="7 9">
    <name type="scientific">Paenibacillus urinalis</name>
    <dbReference type="NCBI Taxonomy" id="521520"/>
    <lineage>
        <taxon>Bacteria</taxon>
        <taxon>Bacillati</taxon>
        <taxon>Bacillota</taxon>
        <taxon>Bacilli</taxon>
        <taxon>Bacillales</taxon>
        <taxon>Paenibacillaceae</taxon>
        <taxon>Paenibacillus</taxon>
    </lineage>
</organism>
<dbReference type="InterPro" id="IPR052896">
    <property type="entry name" value="GGT-like_enzyme"/>
</dbReference>
<dbReference type="GO" id="GO:0103068">
    <property type="term" value="F:leukotriene C4 gamma-glutamyl transferase activity"/>
    <property type="evidence" value="ECO:0007669"/>
    <property type="project" value="UniProtKB-EC"/>
</dbReference>
<dbReference type="InterPro" id="IPR043137">
    <property type="entry name" value="GGT_ssub_C"/>
</dbReference>
<dbReference type="EC" id="2.3.2.2" evidence="6"/>
<comment type="PTM">
    <text evidence="6">Cleaved by autocatalysis into a large and a small subunit.</text>
</comment>